<keyword evidence="4" id="KW-1185">Reference proteome</keyword>
<dbReference type="InterPro" id="IPR001087">
    <property type="entry name" value="GDSL"/>
</dbReference>
<keyword evidence="1" id="KW-0378">Hydrolase</keyword>
<dbReference type="CDD" id="cd01846">
    <property type="entry name" value="fatty_acyltransferase_like"/>
    <property type="match status" value="1"/>
</dbReference>
<dbReference type="Pfam" id="PF00657">
    <property type="entry name" value="Lipase_GDSL"/>
    <property type="match status" value="1"/>
</dbReference>
<accession>A0A9P5XNV2</accession>
<gene>
    <name evidence="3" type="ORF">P691DRAFT_659681</name>
</gene>
<feature type="chain" id="PRO_5040385295" evidence="2">
    <location>
        <begin position="18"/>
        <end position="319"/>
    </location>
</feature>
<dbReference type="SUPFAM" id="SSF52266">
    <property type="entry name" value="SGNH hydrolase"/>
    <property type="match status" value="1"/>
</dbReference>
<evidence type="ECO:0000256" key="1">
    <source>
        <dbReference type="ARBA" id="ARBA00022801"/>
    </source>
</evidence>
<evidence type="ECO:0000313" key="4">
    <source>
        <dbReference type="Proteomes" id="UP000807342"/>
    </source>
</evidence>
<dbReference type="Gene3D" id="3.40.50.1110">
    <property type="entry name" value="SGNH hydrolase"/>
    <property type="match status" value="1"/>
</dbReference>
<keyword evidence="2" id="KW-0732">Signal</keyword>
<evidence type="ECO:0000313" key="3">
    <source>
        <dbReference type="EMBL" id="KAF9452975.1"/>
    </source>
</evidence>
<comment type="caution">
    <text evidence="3">The sequence shown here is derived from an EMBL/GenBank/DDBJ whole genome shotgun (WGS) entry which is preliminary data.</text>
</comment>
<organism evidence="3 4">
    <name type="scientific">Macrolepiota fuliginosa MF-IS2</name>
    <dbReference type="NCBI Taxonomy" id="1400762"/>
    <lineage>
        <taxon>Eukaryota</taxon>
        <taxon>Fungi</taxon>
        <taxon>Dikarya</taxon>
        <taxon>Basidiomycota</taxon>
        <taxon>Agaricomycotina</taxon>
        <taxon>Agaricomycetes</taxon>
        <taxon>Agaricomycetidae</taxon>
        <taxon>Agaricales</taxon>
        <taxon>Agaricineae</taxon>
        <taxon>Agaricaceae</taxon>
        <taxon>Macrolepiota</taxon>
    </lineage>
</organism>
<dbReference type="GO" id="GO:0016788">
    <property type="term" value="F:hydrolase activity, acting on ester bonds"/>
    <property type="evidence" value="ECO:0007669"/>
    <property type="project" value="InterPro"/>
</dbReference>
<dbReference type="AlphaFoldDB" id="A0A9P5XNV2"/>
<dbReference type="Proteomes" id="UP000807342">
    <property type="component" value="Unassembled WGS sequence"/>
</dbReference>
<protein>
    <submittedName>
        <fullName evidence="3">Carbohydrate esterase family 16 protein</fullName>
    </submittedName>
</protein>
<dbReference type="PANTHER" id="PTHR45648:SF85">
    <property type="entry name" value="A, PUTATIVE (AFU_ORTHOLOGUE AFUA_2G10760)-RELATED"/>
    <property type="match status" value="1"/>
</dbReference>
<proteinExistence type="predicted"/>
<reference evidence="3" key="1">
    <citation type="submission" date="2020-11" db="EMBL/GenBank/DDBJ databases">
        <authorList>
            <consortium name="DOE Joint Genome Institute"/>
            <person name="Ahrendt S."/>
            <person name="Riley R."/>
            <person name="Andreopoulos W."/>
            <person name="Labutti K."/>
            <person name="Pangilinan J."/>
            <person name="Ruiz-Duenas F.J."/>
            <person name="Barrasa J.M."/>
            <person name="Sanchez-Garcia M."/>
            <person name="Camarero S."/>
            <person name="Miyauchi S."/>
            <person name="Serrano A."/>
            <person name="Linde D."/>
            <person name="Babiker R."/>
            <person name="Drula E."/>
            <person name="Ayuso-Fernandez I."/>
            <person name="Pacheco R."/>
            <person name="Padilla G."/>
            <person name="Ferreira P."/>
            <person name="Barriuso J."/>
            <person name="Kellner H."/>
            <person name="Castanera R."/>
            <person name="Alfaro M."/>
            <person name="Ramirez L."/>
            <person name="Pisabarro A.G."/>
            <person name="Kuo A."/>
            <person name="Tritt A."/>
            <person name="Lipzen A."/>
            <person name="He G."/>
            <person name="Yan M."/>
            <person name="Ng V."/>
            <person name="Cullen D."/>
            <person name="Martin F."/>
            <person name="Rosso M.-N."/>
            <person name="Henrissat B."/>
            <person name="Hibbett D."/>
            <person name="Martinez A.T."/>
            <person name="Grigoriev I.V."/>
        </authorList>
    </citation>
    <scope>NUCLEOTIDE SEQUENCE</scope>
    <source>
        <strain evidence="3">MF-IS2</strain>
    </source>
</reference>
<evidence type="ECO:0000256" key="2">
    <source>
        <dbReference type="SAM" id="SignalP"/>
    </source>
</evidence>
<dbReference type="OrthoDB" id="1600564at2759"/>
<name>A0A9P5XNV2_9AGAR</name>
<dbReference type="EMBL" id="MU151066">
    <property type="protein sequence ID" value="KAF9452975.1"/>
    <property type="molecule type" value="Genomic_DNA"/>
</dbReference>
<dbReference type="InterPro" id="IPR036514">
    <property type="entry name" value="SGNH_hydro_sf"/>
</dbReference>
<dbReference type="InterPro" id="IPR051058">
    <property type="entry name" value="GDSL_Est/Lipase"/>
</dbReference>
<sequence>MVLGTLVPLLFVSAVSAAVRPKQAFDWDRIEFVYVFGDSYSFVPGTFGLPSFSFIGDKLDLTFTPTELLTNEIVPRNTSSEGSNWLEFLTECFEGSPLNCPRQLWDFAFAGADIDGDLLPLHHNFTIPLVDQVTQWVDYGSDVVPHPPGETLTVWWIGINDTGDTNHNSTITDFASFWETEIQAYFQAVAAASEHGLGTHLFLNVPPEERSPGSLGDPGQLKDHIDLFNGVLASHIDGFAKAHPDNIVMTFDAHAWFNRVLDAHEEFGFTNVTGFCTCAKPSGYFWYNSGHPTERVHQLLAEAVRDQLLGYDEDIHREL</sequence>
<dbReference type="PANTHER" id="PTHR45648">
    <property type="entry name" value="GDSL LIPASE/ACYLHYDROLASE FAMILY PROTEIN (AFU_ORTHOLOGUE AFUA_4G14700)"/>
    <property type="match status" value="1"/>
</dbReference>
<feature type="signal peptide" evidence="2">
    <location>
        <begin position="1"/>
        <end position="17"/>
    </location>
</feature>